<dbReference type="RefSeq" id="WP_121766320.1">
    <property type="nucleotide sequence ID" value="NZ_CAMRUR010000004.1"/>
</dbReference>
<evidence type="ECO:0000313" key="1">
    <source>
        <dbReference type="EMBL" id="RLT81107.1"/>
    </source>
</evidence>
<evidence type="ECO:0000313" key="2">
    <source>
        <dbReference type="Proteomes" id="UP000267159"/>
    </source>
</evidence>
<name>A0A3L8ADF9_9BACE</name>
<protein>
    <submittedName>
        <fullName evidence="1">Uncharacterized protein</fullName>
    </submittedName>
</protein>
<reference evidence="1 2" key="1">
    <citation type="submission" date="2018-09" db="EMBL/GenBank/DDBJ databases">
        <title>Murine metabolic-syndrome-specific gut microbial biobank.</title>
        <authorList>
            <person name="Liu C."/>
        </authorList>
    </citation>
    <scope>NUCLEOTIDE SEQUENCE [LARGE SCALE GENOMIC DNA]</scope>
    <source>
        <strain evidence="1 2">0.1X-D8-26</strain>
    </source>
</reference>
<comment type="caution">
    <text evidence="1">The sequence shown here is derived from an EMBL/GenBank/DDBJ whole genome shotgun (WGS) entry which is preliminary data.</text>
</comment>
<accession>A0A3L8ADF9</accession>
<dbReference type="EMBL" id="RAZM01000009">
    <property type="protein sequence ID" value="RLT81107.1"/>
    <property type="molecule type" value="Genomic_DNA"/>
</dbReference>
<dbReference type="AlphaFoldDB" id="A0A3L8ADF9"/>
<sequence length="354" mass="42100">MRVLFLAPAYAGLHIPIIEEMKRQGHDVVWIDDTAIQYDMRIPRHGILNKMRCRVNTVLKHPSKKVWDKIFKERAEELKTPFDMFFCINGRTLCKELFAFLDKMPNLKKVLYIWDSVSVFDFYRYQDRFNRCYTFDLDDSVNVPGVFYKSLYWIDSQSNRFSCCDSVEAKHYDISIVGSDHDKRFEIVNKILPQVKDAGLSYFFRIQIWKPSFSHVFLYKFRKRYMANFRRIVEYAEAKYERERKNEIAMEGVIPPVEYAEIMRHTACVLDTDRGSQSGITPRVIWALAMGKKIISTNRNLLRAPFYSPEQIFIIDRESPVIDIDFIKDNRTFSIHPEIEKARLDKWVKNFIED</sequence>
<proteinExistence type="predicted"/>
<gene>
    <name evidence="1" type="ORF">D7Y07_04695</name>
</gene>
<dbReference type="Proteomes" id="UP000267159">
    <property type="component" value="Unassembled WGS sequence"/>
</dbReference>
<organism evidence="1 2">
    <name type="scientific">Bacteroides acidifaciens</name>
    <dbReference type="NCBI Taxonomy" id="85831"/>
    <lineage>
        <taxon>Bacteria</taxon>
        <taxon>Pseudomonadati</taxon>
        <taxon>Bacteroidota</taxon>
        <taxon>Bacteroidia</taxon>
        <taxon>Bacteroidales</taxon>
        <taxon>Bacteroidaceae</taxon>
        <taxon>Bacteroides</taxon>
    </lineage>
</organism>